<dbReference type="SUPFAM" id="SSF103473">
    <property type="entry name" value="MFS general substrate transporter"/>
    <property type="match status" value="1"/>
</dbReference>
<feature type="transmembrane region" description="Helical" evidence="4">
    <location>
        <begin position="360"/>
        <end position="379"/>
    </location>
</feature>
<feature type="transmembrane region" description="Helical" evidence="4">
    <location>
        <begin position="333"/>
        <end position="354"/>
    </location>
</feature>
<dbReference type="STRING" id="588602.SAMN04487991_4165"/>
<dbReference type="InterPro" id="IPR011701">
    <property type="entry name" value="MFS"/>
</dbReference>
<dbReference type="Pfam" id="PF07690">
    <property type="entry name" value="MFS_1"/>
    <property type="match status" value="1"/>
</dbReference>
<evidence type="ECO:0000256" key="1">
    <source>
        <dbReference type="ARBA" id="ARBA00022692"/>
    </source>
</evidence>
<evidence type="ECO:0000256" key="2">
    <source>
        <dbReference type="ARBA" id="ARBA00022989"/>
    </source>
</evidence>
<evidence type="ECO:0000256" key="3">
    <source>
        <dbReference type="ARBA" id="ARBA00023136"/>
    </source>
</evidence>
<name>A0A1I3XUW9_9RHOB</name>
<proteinExistence type="predicted"/>
<gene>
    <name evidence="5" type="ORF">SAMN04487991_4165</name>
</gene>
<dbReference type="OrthoDB" id="7877412at2"/>
<sequence>MNRRSFRAPLWEAGFVLAFGYATGVELGKIAPFAGEIAANAGVGLGFVGFLTSALTLFVALFAGFVARPVARYGLARVLKLSALLILSGAVMLALPLAPYMMMAVRVFEGAGYVLAAVAAPAWFAGAPIGRARPVFMALWGSVVPLGFAASAAMAAMLPAAWSPTDGFAAMAAVVAALSLPVLVLPHRDAERQGSALETPPPSPLRLSDLPWGIAVAFGLYVILSMGFFSFLPLYDAQNPAHIGGLRAGFVPLMVPVGNFFTAWLLARLKGDAAIVMAASGFALAALSAGLMFQMASPVPMYAYAFCAGVSASATLSAVLVVSRSSAASTRLLAALAQFGGIAAFLGAPVSGMILERGSWQAMGMTLALVALCAGGCVLRERYRAPRHLGETGY</sequence>
<feature type="transmembrane region" description="Helical" evidence="4">
    <location>
        <begin position="274"/>
        <end position="295"/>
    </location>
</feature>
<dbReference type="InterPro" id="IPR036259">
    <property type="entry name" value="MFS_trans_sf"/>
</dbReference>
<dbReference type="EMBL" id="FORH01000011">
    <property type="protein sequence ID" value="SFK23345.1"/>
    <property type="molecule type" value="Genomic_DNA"/>
</dbReference>
<dbReference type="AlphaFoldDB" id="A0A1I3XUW9"/>
<protein>
    <submittedName>
        <fullName evidence="5">Cyanate permease</fullName>
    </submittedName>
</protein>
<reference evidence="6" key="1">
    <citation type="submission" date="2016-10" db="EMBL/GenBank/DDBJ databases">
        <authorList>
            <person name="Varghese N."/>
            <person name="Submissions S."/>
        </authorList>
    </citation>
    <scope>NUCLEOTIDE SEQUENCE [LARGE SCALE GENOMIC DNA]</scope>
    <source>
        <strain evidence="6">DSM 26471</strain>
    </source>
</reference>
<feature type="transmembrane region" description="Helical" evidence="4">
    <location>
        <begin position="78"/>
        <end position="98"/>
    </location>
</feature>
<keyword evidence="1 4" id="KW-0812">Transmembrane</keyword>
<keyword evidence="2 4" id="KW-1133">Transmembrane helix</keyword>
<feature type="transmembrane region" description="Helical" evidence="4">
    <location>
        <begin position="40"/>
        <end position="66"/>
    </location>
</feature>
<organism evidence="5 6">
    <name type="scientific">Celeribacter neptunius</name>
    <dbReference type="NCBI Taxonomy" id="588602"/>
    <lineage>
        <taxon>Bacteria</taxon>
        <taxon>Pseudomonadati</taxon>
        <taxon>Pseudomonadota</taxon>
        <taxon>Alphaproteobacteria</taxon>
        <taxon>Rhodobacterales</taxon>
        <taxon>Roseobacteraceae</taxon>
        <taxon>Celeribacter</taxon>
    </lineage>
</organism>
<evidence type="ECO:0000313" key="5">
    <source>
        <dbReference type="EMBL" id="SFK23345.1"/>
    </source>
</evidence>
<keyword evidence="6" id="KW-1185">Reference proteome</keyword>
<feature type="transmembrane region" description="Helical" evidence="4">
    <location>
        <begin position="110"/>
        <end position="130"/>
    </location>
</feature>
<dbReference type="Gene3D" id="1.20.1250.20">
    <property type="entry name" value="MFS general substrate transporter like domains"/>
    <property type="match status" value="1"/>
</dbReference>
<evidence type="ECO:0000256" key="4">
    <source>
        <dbReference type="SAM" id="Phobius"/>
    </source>
</evidence>
<keyword evidence="3 4" id="KW-0472">Membrane</keyword>
<feature type="transmembrane region" description="Helical" evidence="4">
    <location>
        <begin position="168"/>
        <end position="185"/>
    </location>
</feature>
<dbReference type="Proteomes" id="UP000199630">
    <property type="component" value="Unassembled WGS sequence"/>
</dbReference>
<dbReference type="GO" id="GO:0022857">
    <property type="term" value="F:transmembrane transporter activity"/>
    <property type="evidence" value="ECO:0007669"/>
    <property type="project" value="InterPro"/>
</dbReference>
<feature type="transmembrane region" description="Helical" evidence="4">
    <location>
        <begin position="137"/>
        <end position="162"/>
    </location>
</feature>
<feature type="transmembrane region" description="Helical" evidence="4">
    <location>
        <begin position="247"/>
        <end position="267"/>
    </location>
</feature>
<evidence type="ECO:0000313" key="6">
    <source>
        <dbReference type="Proteomes" id="UP000199630"/>
    </source>
</evidence>
<feature type="transmembrane region" description="Helical" evidence="4">
    <location>
        <begin position="301"/>
        <end position="321"/>
    </location>
</feature>
<accession>A0A1I3XUW9</accession>
<feature type="transmembrane region" description="Helical" evidence="4">
    <location>
        <begin position="212"/>
        <end position="235"/>
    </location>
</feature>
<dbReference type="RefSeq" id="WP_090063063.1">
    <property type="nucleotide sequence ID" value="NZ_FORH01000011.1"/>
</dbReference>